<keyword evidence="2" id="KW-1133">Transmembrane helix</keyword>
<feature type="non-terminal residue" evidence="3">
    <location>
        <position position="154"/>
    </location>
</feature>
<feature type="compositionally biased region" description="Pro residues" evidence="1">
    <location>
        <begin position="137"/>
        <end position="146"/>
    </location>
</feature>
<evidence type="ECO:0000256" key="2">
    <source>
        <dbReference type="SAM" id="Phobius"/>
    </source>
</evidence>
<keyword evidence="2" id="KW-0812">Transmembrane</keyword>
<feature type="transmembrane region" description="Helical" evidence="2">
    <location>
        <begin position="6"/>
        <end position="23"/>
    </location>
</feature>
<evidence type="ECO:0000256" key="1">
    <source>
        <dbReference type="SAM" id="MobiDB-lite"/>
    </source>
</evidence>
<dbReference type="EMBL" id="BNCQ01000041">
    <property type="protein sequence ID" value="GIM12057.1"/>
    <property type="molecule type" value="Genomic_DNA"/>
</dbReference>
<name>A0A8J4GP46_9CHLO</name>
<protein>
    <submittedName>
        <fullName evidence="3">Uncharacterized protein</fullName>
    </submittedName>
</protein>
<comment type="caution">
    <text evidence="3">The sequence shown here is derived from an EMBL/GenBank/DDBJ whole genome shotgun (WGS) entry which is preliminary data.</text>
</comment>
<keyword evidence="2" id="KW-0472">Membrane</keyword>
<evidence type="ECO:0000313" key="3">
    <source>
        <dbReference type="EMBL" id="GIM12057.1"/>
    </source>
</evidence>
<dbReference type="AlphaFoldDB" id="A0A8J4GP46"/>
<organism evidence="3 4">
    <name type="scientific">Volvox reticuliferus</name>
    <dbReference type="NCBI Taxonomy" id="1737510"/>
    <lineage>
        <taxon>Eukaryota</taxon>
        <taxon>Viridiplantae</taxon>
        <taxon>Chlorophyta</taxon>
        <taxon>core chlorophytes</taxon>
        <taxon>Chlorophyceae</taxon>
        <taxon>CS clade</taxon>
        <taxon>Chlamydomonadales</taxon>
        <taxon>Volvocaceae</taxon>
        <taxon>Volvox</taxon>
    </lineage>
</organism>
<feature type="region of interest" description="Disordered" evidence="1">
    <location>
        <begin position="123"/>
        <end position="154"/>
    </location>
</feature>
<evidence type="ECO:0000313" key="4">
    <source>
        <dbReference type="Proteomes" id="UP000722791"/>
    </source>
</evidence>
<accession>A0A8J4GP46</accession>
<proteinExistence type="predicted"/>
<dbReference type="Proteomes" id="UP000722791">
    <property type="component" value="Unassembled WGS sequence"/>
</dbReference>
<sequence length="154" mass="16423">QVYRIFWTHVYVMWAILAAPWLARPSRRAASALSKCGPSALQHNPSARTSSGNIRWIWIALVEHTSAYRVAAPTVNSIQHSCDLASDSPLAVHQRFPPISPPAPGSCLGPRATAALCTAIMPGLEAPPQHPPTQATPTPPLPPAPPTLDHIPSA</sequence>
<feature type="non-terminal residue" evidence="3">
    <location>
        <position position="1"/>
    </location>
</feature>
<gene>
    <name evidence="3" type="ORF">Vretimale_15446</name>
</gene>
<reference evidence="3" key="1">
    <citation type="journal article" date="2021" name="Proc. Natl. Acad. Sci. U.S.A.">
        <title>Three genomes in the algal genus Volvox reveal the fate of a haploid sex-determining region after a transition to homothallism.</title>
        <authorList>
            <person name="Yamamoto K."/>
            <person name="Hamaji T."/>
            <person name="Kawai-Toyooka H."/>
            <person name="Matsuzaki R."/>
            <person name="Takahashi F."/>
            <person name="Nishimura Y."/>
            <person name="Kawachi M."/>
            <person name="Noguchi H."/>
            <person name="Minakuchi Y."/>
            <person name="Umen J.G."/>
            <person name="Toyoda A."/>
            <person name="Nozaki H."/>
        </authorList>
    </citation>
    <scope>NUCLEOTIDE SEQUENCE</scope>
    <source>
        <strain evidence="3">NIES-3785</strain>
    </source>
</reference>